<proteinExistence type="predicted"/>
<name>A0A384K1U1_BOTFB</name>
<keyword evidence="2" id="KW-1185">Reference proteome</keyword>
<organism evidence="1 2">
    <name type="scientific">Botryotinia fuckeliana (strain B05.10)</name>
    <name type="common">Noble rot fungus</name>
    <name type="synonym">Botrytis cinerea</name>
    <dbReference type="NCBI Taxonomy" id="332648"/>
    <lineage>
        <taxon>Eukaryota</taxon>
        <taxon>Fungi</taxon>
        <taxon>Dikarya</taxon>
        <taxon>Ascomycota</taxon>
        <taxon>Pezizomycotina</taxon>
        <taxon>Leotiomycetes</taxon>
        <taxon>Helotiales</taxon>
        <taxon>Sclerotiniaceae</taxon>
        <taxon>Botrytis</taxon>
    </lineage>
</organism>
<dbReference type="VEuPathDB" id="FungiDB:Bcin13g05830"/>
<dbReference type="KEGG" id="bfu:BCIN_13g05830"/>
<sequence>MNLVMKANGNGSLKNVPADLDNFTNGKNADIICPIRYIYDYLPQKPKWLQAQQVTLNDLLQLQSVEIQGNTRKNRIAIYPGAAHLPVHTGLGNFRQSKHWKANERATRELLELFAQDQHCKDAMLTNGQSMATLAKRQLRSPVLDTYSRFSIYMFADANENRIQLLAQSVILIFIFDDMWENASSKFTSQVRDDFIGRIQGNVSKSIADTPLQRRMHEIRQGFLDGDKEDGGNAGAEILQELIEFCRHEHPEGFSSVREYLDYRYDDIANRFTWACTKFSLHLKVDLRSPKLRRLLGYLGDQISIANDLASYDKEAKQFLEGRSKEMINLVHTIMQVNRINGVAAAKSMAYAIQLWTENEILEELRALSGQGQLSDEEWKLVDGCLVAASGNLLTSIVISRYGGEEAKIAS</sequence>
<evidence type="ECO:0000313" key="2">
    <source>
        <dbReference type="Proteomes" id="UP000001798"/>
    </source>
</evidence>
<dbReference type="RefSeq" id="XP_024552712.1">
    <property type="nucleotide sequence ID" value="XM_024696898.1"/>
</dbReference>
<reference evidence="1 2" key="1">
    <citation type="journal article" date="2011" name="PLoS Genet.">
        <title>Genomic analysis of the necrotrophic fungal pathogens Sclerotinia sclerotiorum and Botrytis cinerea.</title>
        <authorList>
            <person name="Amselem J."/>
            <person name="Cuomo C.A."/>
            <person name="van Kan J.A."/>
            <person name="Viaud M."/>
            <person name="Benito E.P."/>
            <person name="Couloux A."/>
            <person name="Coutinho P.M."/>
            <person name="de Vries R.P."/>
            <person name="Dyer P.S."/>
            <person name="Fillinger S."/>
            <person name="Fournier E."/>
            <person name="Gout L."/>
            <person name="Hahn M."/>
            <person name="Kohn L."/>
            <person name="Lapalu N."/>
            <person name="Plummer K.M."/>
            <person name="Pradier J.M."/>
            <person name="Quevillon E."/>
            <person name="Sharon A."/>
            <person name="Simon A."/>
            <person name="ten Have A."/>
            <person name="Tudzynski B."/>
            <person name="Tudzynski P."/>
            <person name="Wincker P."/>
            <person name="Andrew M."/>
            <person name="Anthouard V."/>
            <person name="Beever R.E."/>
            <person name="Beffa R."/>
            <person name="Benoit I."/>
            <person name="Bouzid O."/>
            <person name="Brault B."/>
            <person name="Chen Z."/>
            <person name="Choquer M."/>
            <person name="Collemare J."/>
            <person name="Cotton P."/>
            <person name="Danchin E.G."/>
            <person name="Da Silva C."/>
            <person name="Gautier A."/>
            <person name="Giraud C."/>
            <person name="Giraud T."/>
            <person name="Gonzalez C."/>
            <person name="Grossetete S."/>
            <person name="Guldener U."/>
            <person name="Henrissat B."/>
            <person name="Howlett B.J."/>
            <person name="Kodira C."/>
            <person name="Kretschmer M."/>
            <person name="Lappartient A."/>
            <person name="Leroch M."/>
            <person name="Levis C."/>
            <person name="Mauceli E."/>
            <person name="Neuveglise C."/>
            <person name="Oeser B."/>
            <person name="Pearson M."/>
            <person name="Poulain J."/>
            <person name="Poussereau N."/>
            <person name="Quesneville H."/>
            <person name="Rascle C."/>
            <person name="Schumacher J."/>
            <person name="Segurens B."/>
            <person name="Sexton A."/>
            <person name="Silva E."/>
            <person name="Sirven C."/>
            <person name="Soanes D.M."/>
            <person name="Talbot N.J."/>
            <person name="Templeton M."/>
            <person name="Yandava C."/>
            <person name="Yarden O."/>
            <person name="Zeng Q."/>
            <person name="Rollins J.A."/>
            <person name="Lebrun M.H."/>
            <person name="Dickman M."/>
        </authorList>
    </citation>
    <scope>NUCLEOTIDE SEQUENCE [LARGE SCALE GENOMIC DNA]</scope>
    <source>
        <strain evidence="1 2">B05.10</strain>
    </source>
</reference>
<protein>
    <submittedName>
        <fullName evidence="1">Bcstc3</fullName>
    </submittedName>
</protein>
<dbReference type="SMR" id="A0A384K1U1"/>
<dbReference type="SUPFAM" id="SSF48576">
    <property type="entry name" value="Terpenoid synthases"/>
    <property type="match status" value="1"/>
</dbReference>
<dbReference type="AlphaFoldDB" id="A0A384K1U1"/>
<reference evidence="1 2" key="2">
    <citation type="journal article" date="2012" name="Eukaryot. Cell">
        <title>Genome update of Botrytis cinerea strains B05.10 and T4.</title>
        <authorList>
            <person name="Staats M."/>
            <person name="van Kan J.A."/>
        </authorList>
    </citation>
    <scope>NUCLEOTIDE SEQUENCE [LARGE SCALE GENOMIC DNA]</scope>
    <source>
        <strain evidence="1 2">B05.10</strain>
    </source>
</reference>
<dbReference type="EMBL" id="CP009817">
    <property type="protein sequence ID" value="ATZ56751.1"/>
    <property type="molecule type" value="Genomic_DNA"/>
</dbReference>
<dbReference type="Pfam" id="PF19086">
    <property type="entry name" value="Terpene_syn_C_2"/>
    <property type="match status" value="1"/>
</dbReference>
<accession>A0A384K1U1</accession>
<dbReference type="InterPro" id="IPR008949">
    <property type="entry name" value="Isoprenoid_synthase_dom_sf"/>
</dbReference>
<dbReference type="Proteomes" id="UP000001798">
    <property type="component" value="Chromosome 13"/>
</dbReference>
<dbReference type="GeneID" id="5435279"/>
<dbReference type="OrthoDB" id="3004402at2759"/>
<gene>
    <name evidence="1" type="primary">Bcstc3</name>
    <name evidence="1" type="ORF">BCIN_13g05830</name>
</gene>
<dbReference type="Gene3D" id="1.10.600.10">
    <property type="entry name" value="Farnesyl Diphosphate Synthase"/>
    <property type="match status" value="1"/>
</dbReference>
<evidence type="ECO:0000313" key="1">
    <source>
        <dbReference type="EMBL" id="ATZ56751.1"/>
    </source>
</evidence>
<reference evidence="1 2" key="3">
    <citation type="journal article" date="2017" name="Mol. Plant Pathol.">
        <title>A gapless genome sequence of the fungus Botrytis cinerea.</title>
        <authorList>
            <person name="Van Kan J.A."/>
            <person name="Stassen J.H."/>
            <person name="Mosbach A."/>
            <person name="Van Der Lee T.A."/>
            <person name="Faino L."/>
            <person name="Farmer A.D."/>
            <person name="Papasotiriou D.G."/>
            <person name="Zhou S."/>
            <person name="Seidl M.F."/>
            <person name="Cottam E."/>
            <person name="Edel D."/>
            <person name="Hahn M."/>
            <person name="Schwartz D.C."/>
            <person name="Dietrich R.A."/>
            <person name="Widdison S."/>
            <person name="Scalliet G."/>
        </authorList>
    </citation>
    <scope>NUCLEOTIDE SEQUENCE [LARGE SCALE GENOMIC DNA]</scope>
    <source>
        <strain evidence="1 2">B05.10</strain>
    </source>
</reference>